<evidence type="ECO:0000256" key="5">
    <source>
        <dbReference type="ARBA" id="ARBA00022679"/>
    </source>
</evidence>
<feature type="compositionally biased region" description="Polar residues" evidence="11">
    <location>
        <begin position="168"/>
        <end position="181"/>
    </location>
</feature>
<dbReference type="GO" id="GO:0006511">
    <property type="term" value="P:ubiquitin-dependent protein catabolic process"/>
    <property type="evidence" value="ECO:0007669"/>
    <property type="project" value="InterPro"/>
</dbReference>
<keyword evidence="6" id="KW-0677">Repeat</keyword>
<feature type="compositionally biased region" description="Pro residues" evidence="11">
    <location>
        <begin position="246"/>
        <end position="262"/>
    </location>
</feature>
<dbReference type="PROSITE" id="PS01159">
    <property type="entry name" value="WW_DOMAIN_1"/>
    <property type="match status" value="3"/>
</dbReference>
<reference evidence="15" key="1">
    <citation type="submission" date="2022-01" db="EMBL/GenBank/DDBJ databases">
        <title>Comparative genomics reveals a dynamic genome evolution in the ectomycorrhizal milk-cap (Lactarius) mushrooms.</title>
        <authorList>
            <consortium name="DOE Joint Genome Institute"/>
            <person name="Lebreton A."/>
            <person name="Tang N."/>
            <person name="Kuo A."/>
            <person name="LaButti K."/>
            <person name="Drula E."/>
            <person name="Barry K."/>
            <person name="Clum A."/>
            <person name="Lipzen A."/>
            <person name="Mousain D."/>
            <person name="Ng V."/>
            <person name="Wang R."/>
            <person name="Wang X."/>
            <person name="Dai Y."/>
            <person name="Henrissat B."/>
            <person name="Grigoriev I.V."/>
            <person name="Guerin-Laguette A."/>
            <person name="Yu F."/>
            <person name="Martin F.M."/>
        </authorList>
    </citation>
    <scope>NUCLEOTIDE SEQUENCE</scope>
    <source>
        <strain evidence="15">QP</strain>
    </source>
</reference>
<name>A0AAD4Q906_9AGAM</name>
<dbReference type="PROSITE" id="PS50237">
    <property type="entry name" value="HECT"/>
    <property type="match status" value="1"/>
</dbReference>
<dbReference type="InterPro" id="IPR050409">
    <property type="entry name" value="E3_ubiq-protein_ligase"/>
</dbReference>
<comment type="catalytic activity">
    <reaction evidence="1 8">
        <text>S-ubiquitinyl-[E2 ubiquitin-conjugating enzyme]-L-cysteine + [acceptor protein]-L-lysine = [E2 ubiquitin-conjugating enzyme]-L-cysteine + N(6)-ubiquitinyl-[acceptor protein]-L-lysine.</text>
        <dbReference type="EC" id="2.3.2.26"/>
    </reaction>
</comment>
<dbReference type="Pfam" id="PF00632">
    <property type="entry name" value="HECT"/>
    <property type="match status" value="1"/>
</dbReference>
<evidence type="ECO:0000256" key="2">
    <source>
        <dbReference type="ARBA" id="ARBA00004496"/>
    </source>
</evidence>
<dbReference type="InterPro" id="IPR036020">
    <property type="entry name" value="WW_dom_sf"/>
</dbReference>
<dbReference type="InterPro" id="IPR001202">
    <property type="entry name" value="WW_dom"/>
</dbReference>
<evidence type="ECO:0000256" key="11">
    <source>
        <dbReference type="SAM" id="MobiDB-lite"/>
    </source>
</evidence>
<dbReference type="FunFam" id="3.30.2410.10:FF:000001">
    <property type="entry name" value="E3 ubiquitin-protein ligase NEDD4-like"/>
    <property type="match status" value="1"/>
</dbReference>
<dbReference type="FunFam" id="2.20.70.10:FF:000017">
    <property type="entry name" value="E3 ubiquitin-protein ligase"/>
    <property type="match status" value="1"/>
</dbReference>
<evidence type="ECO:0000256" key="7">
    <source>
        <dbReference type="ARBA" id="ARBA00022786"/>
    </source>
</evidence>
<feature type="domain" description="WW" evidence="13">
    <location>
        <begin position="337"/>
        <end position="370"/>
    </location>
</feature>
<organism evidence="15 16">
    <name type="scientific">Lactarius akahatsu</name>
    <dbReference type="NCBI Taxonomy" id="416441"/>
    <lineage>
        <taxon>Eukaryota</taxon>
        <taxon>Fungi</taxon>
        <taxon>Dikarya</taxon>
        <taxon>Basidiomycota</taxon>
        <taxon>Agaricomycotina</taxon>
        <taxon>Agaricomycetes</taxon>
        <taxon>Russulales</taxon>
        <taxon>Russulaceae</taxon>
        <taxon>Lactarius</taxon>
    </lineage>
</organism>
<evidence type="ECO:0000313" key="16">
    <source>
        <dbReference type="Proteomes" id="UP001201163"/>
    </source>
</evidence>
<dbReference type="CDD" id="cd00201">
    <property type="entry name" value="WW"/>
    <property type="match status" value="3"/>
</dbReference>
<dbReference type="SUPFAM" id="SSF56204">
    <property type="entry name" value="Hect, E3 ligase catalytic domain"/>
    <property type="match status" value="1"/>
</dbReference>
<feature type="domain" description="WW" evidence="13">
    <location>
        <begin position="390"/>
        <end position="423"/>
    </location>
</feature>
<evidence type="ECO:0000256" key="8">
    <source>
        <dbReference type="PIRNR" id="PIRNR001569"/>
    </source>
</evidence>
<dbReference type="PROSITE" id="PS50004">
    <property type="entry name" value="C2"/>
    <property type="match status" value="1"/>
</dbReference>
<feature type="domain" description="HECT" evidence="14">
    <location>
        <begin position="480"/>
        <end position="813"/>
    </location>
</feature>
<accession>A0AAD4Q906</accession>
<dbReference type="Proteomes" id="UP001201163">
    <property type="component" value="Unassembled WGS sequence"/>
</dbReference>
<dbReference type="InterPro" id="IPR000569">
    <property type="entry name" value="HECT_dom"/>
</dbReference>
<dbReference type="SUPFAM" id="SSF49562">
    <property type="entry name" value="C2 domain (Calcium/lipid-binding domain, CaLB)"/>
    <property type="match status" value="1"/>
</dbReference>
<dbReference type="GO" id="GO:0005737">
    <property type="term" value="C:cytoplasm"/>
    <property type="evidence" value="ECO:0007669"/>
    <property type="project" value="UniProtKB-SubCell"/>
</dbReference>
<evidence type="ECO:0000256" key="1">
    <source>
        <dbReference type="ARBA" id="ARBA00000885"/>
    </source>
</evidence>
<evidence type="ECO:0000256" key="3">
    <source>
        <dbReference type="ARBA" id="ARBA00004906"/>
    </source>
</evidence>
<comment type="pathway">
    <text evidence="3 8">Protein modification; protein ubiquitination.</text>
</comment>
<comment type="caution">
    <text evidence="15">The sequence shown here is derived from an EMBL/GenBank/DDBJ whole genome shotgun (WGS) entry which is preliminary data.</text>
</comment>
<dbReference type="Gene3D" id="3.30.2410.10">
    <property type="entry name" value="Hect, E3 ligase catalytic domain"/>
    <property type="match status" value="1"/>
</dbReference>
<dbReference type="SMART" id="SM00119">
    <property type="entry name" value="HECTc"/>
    <property type="match status" value="1"/>
</dbReference>
<dbReference type="EMBL" id="JAKELL010000105">
    <property type="protein sequence ID" value="KAH8982111.1"/>
    <property type="molecule type" value="Genomic_DNA"/>
</dbReference>
<evidence type="ECO:0000259" key="14">
    <source>
        <dbReference type="PROSITE" id="PS50237"/>
    </source>
</evidence>
<keyword evidence="16" id="KW-1185">Reference proteome</keyword>
<dbReference type="CDD" id="cd00078">
    <property type="entry name" value="HECTc"/>
    <property type="match status" value="1"/>
</dbReference>
<proteinExistence type="predicted"/>
<dbReference type="Gene3D" id="3.90.1750.10">
    <property type="entry name" value="Hect, E3 ligase catalytic domains"/>
    <property type="match status" value="1"/>
</dbReference>
<feature type="domain" description="C2" evidence="12">
    <location>
        <begin position="1"/>
        <end position="120"/>
    </location>
</feature>
<sequence>MTVHLLKPKWQNQGRAHPIRLTVLAANGLVKRDLFSLPNPFAVVTTDGSDLRQTAIFKKALTPYWNETFDITVRESSKIQIQVFDQRKFKRNDQGFLGSVSITVGDVLNLNQGGSVIQNLELQPGADGQIVHGNLMFSLATEGQDISRDSQATQQLDLARSFNDMRVSPSSTTTGGASNTLPSRSRSSQPPPTPYSRDGGLAPSAPHHLQPSHSFSSLPTRNPEIQRSPHPSEPVALPPHHSPEQPAAPAPVPATAPTPVTQPVPVEEALPPGWELRHDPRGRSYYVDHNTRSTTWNRPPPSLSVPIPPTHTPSSARTGETVLSPNTTNADGTYADVRLPLGWEERRTPDGRPYFVDHHTRTTTWNDPRRTSASATAATTTALANRAALGPLPSGWEMRMTSTRRIYFVDHNTRTTTWDDPRLPSTVDADAPQYKRDYRRKVVYFRSQPSMRLVADAKCDVRVRRGWVFEDSFAAIMRLRPEDLRKRLMVKFEGEDALDYGGVSREWFFLLSHEMFNPSYGLFEYSAHDNYTLQINPASGVNPEHLDYFKFIGRVLGLAVFHHRFLDAYFVPSFYKMVLGKKVNMKDLEAVDYELYKGLTWMLENPITGVLEETFSVTEDRFGEHVIVELRPGGAAQDVTEANKEEYVDLVVAHRIAGRIAGQFRAFMEGLGDVLPLDLLRVFDEHELELLIGGMTEIDMDDWTRFTDYRGYEKTDRVIEWFWACLRSWPAERKARLLQFTTGTSRVPVNGFKDLQGSDGPRRFTIEKSGDPNGLPRSHTCFNRLDLPPYEDYESLERKLRFAIEETEGFGQE</sequence>
<dbReference type="SMART" id="SM00456">
    <property type="entry name" value="WW"/>
    <property type="match status" value="3"/>
</dbReference>
<feature type="domain" description="WW" evidence="13">
    <location>
        <begin position="268"/>
        <end position="301"/>
    </location>
</feature>
<dbReference type="Gene3D" id="2.60.40.150">
    <property type="entry name" value="C2 domain"/>
    <property type="match status" value="1"/>
</dbReference>
<evidence type="ECO:0000256" key="6">
    <source>
        <dbReference type="ARBA" id="ARBA00022737"/>
    </source>
</evidence>
<dbReference type="GO" id="GO:0061630">
    <property type="term" value="F:ubiquitin protein ligase activity"/>
    <property type="evidence" value="ECO:0007669"/>
    <property type="project" value="UniProtKB-EC"/>
</dbReference>
<dbReference type="PIRSF" id="PIRSF001569">
    <property type="entry name" value="E3_ub_ligase_SMURF1"/>
    <property type="match status" value="1"/>
</dbReference>
<feature type="region of interest" description="Disordered" evidence="11">
    <location>
        <begin position="352"/>
        <end position="371"/>
    </location>
</feature>
<dbReference type="FunFam" id="3.90.1750.10:FF:000079">
    <property type="entry name" value="E3 ubiquitin-protein ligase"/>
    <property type="match status" value="1"/>
</dbReference>
<dbReference type="PANTHER" id="PTHR11254:SF440">
    <property type="entry name" value="E3 UBIQUITIN-PROTEIN LIGASE NEDD-4"/>
    <property type="match status" value="1"/>
</dbReference>
<keyword evidence="4" id="KW-0963">Cytoplasm</keyword>
<dbReference type="Pfam" id="PF00397">
    <property type="entry name" value="WW"/>
    <property type="match status" value="3"/>
</dbReference>
<dbReference type="PANTHER" id="PTHR11254">
    <property type="entry name" value="HECT DOMAIN UBIQUITIN-PROTEIN LIGASE"/>
    <property type="match status" value="1"/>
</dbReference>
<protein>
    <recommendedName>
        <fullName evidence="8">E3 ubiquitin-protein ligase</fullName>
        <ecNumber evidence="8">2.3.2.26</ecNumber>
    </recommendedName>
</protein>
<dbReference type="Gene3D" id="3.30.2160.10">
    <property type="entry name" value="Hect, E3 ligase catalytic domain"/>
    <property type="match status" value="1"/>
</dbReference>
<evidence type="ECO:0000256" key="4">
    <source>
        <dbReference type="ARBA" id="ARBA00022490"/>
    </source>
</evidence>
<evidence type="ECO:0000256" key="10">
    <source>
        <dbReference type="PROSITE-ProRule" id="PRU00104"/>
    </source>
</evidence>
<dbReference type="InterPro" id="IPR035892">
    <property type="entry name" value="C2_domain_sf"/>
</dbReference>
<dbReference type="FunFam" id="3.30.2160.10:FF:000001">
    <property type="entry name" value="E3 ubiquitin-protein ligase NEDD4-like"/>
    <property type="match status" value="1"/>
</dbReference>
<comment type="subcellular location">
    <subcellularLocation>
        <location evidence="2">Cytoplasm</location>
    </subcellularLocation>
</comment>
<evidence type="ECO:0000259" key="13">
    <source>
        <dbReference type="PROSITE" id="PS50020"/>
    </source>
</evidence>
<dbReference type="Pfam" id="PF00168">
    <property type="entry name" value="C2"/>
    <property type="match status" value="1"/>
</dbReference>
<keyword evidence="5 8" id="KW-0808">Transferase</keyword>
<gene>
    <name evidence="15" type="ORF">EDB92DRAFT_138119</name>
</gene>
<evidence type="ECO:0000313" key="15">
    <source>
        <dbReference type="EMBL" id="KAH8982111.1"/>
    </source>
</evidence>
<feature type="compositionally biased region" description="Pro residues" evidence="11">
    <location>
        <begin position="298"/>
        <end position="311"/>
    </location>
</feature>
<dbReference type="SMART" id="SM00239">
    <property type="entry name" value="C2"/>
    <property type="match status" value="1"/>
</dbReference>
<evidence type="ECO:0000259" key="12">
    <source>
        <dbReference type="PROSITE" id="PS50004"/>
    </source>
</evidence>
<dbReference type="SUPFAM" id="SSF51045">
    <property type="entry name" value="WW domain"/>
    <property type="match status" value="3"/>
</dbReference>
<feature type="active site" description="Glycyl thioester intermediate" evidence="9 10">
    <location>
        <position position="781"/>
    </location>
</feature>
<feature type="region of interest" description="Disordered" evidence="11">
    <location>
        <begin position="160"/>
        <end position="335"/>
    </location>
</feature>
<feature type="compositionally biased region" description="Polar residues" evidence="11">
    <location>
        <begin position="211"/>
        <end position="225"/>
    </location>
</feature>
<evidence type="ECO:0000256" key="9">
    <source>
        <dbReference type="PIRSR" id="PIRSR001569-1"/>
    </source>
</evidence>
<dbReference type="AlphaFoldDB" id="A0AAD4Q906"/>
<dbReference type="PROSITE" id="PS50020">
    <property type="entry name" value="WW_DOMAIN_2"/>
    <property type="match status" value="3"/>
</dbReference>
<dbReference type="InterPro" id="IPR000008">
    <property type="entry name" value="C2_dom"/>
</dbReference>
<keyword evidence="7 8" id="KW-0833">Ubl conjugation pathway</keyword>
<dbReference type="GO" id="GO:0016567">
    <property type="term" value="P:protein ubiquitination"/>
    <property type="evidence" value="ECO:0007669"/>
    <property type="project" value="TreeGrafter"/>
</dbReference>
<dbReference type="InterPro" id="IPR024928">
    <property type="entry name" value="E3_ub_ligase_SMURF1"/>
</dbReference>
<feature type="compositionally biased region" description="Polar residues" evidence="11">
    <location>
        <begin position="312"/>
        <end position="331"/>
    </location>
</feature>
<dbReference type="Gene3D" id="2.20.70.10">
    <property type="match status" value="2"/>
</dbReference>
<dbReference type="EC" id="2.3.2.26" evidence="8"/>
<dbReference type="InterPro" id="IPR035983">
    <property type="entry name" value="Hect_E3_ubiquitin_ligase"/>
</dbReference>